<feature type="domain" description="UDP-galactopyranose mutase C-terminal" evidence="6">
    <location>
        <begin position="146"/>
        <end position="347"/>
    </location>
</feature>
<evidence type="ECO:0000256" key="2">
    <source>
        <dbReference type="ARBA" id="ARBA00009321"/>
    </source>
</evidence>
<dbReference type="GO" id="GO:0050660">
    <property type="term" value="F:flavin adenine dinucleotide binding"/>
    <property type="evidence" value="ECO:0007669"/>
    <property type="project" value="TreeGrafter"/>
</dbReference>
<dbReference type="GO" id="GO:0005829">
    <property type="term" value="C:cytosol"/>
    <property type="evidence" value="ECO:0007669"/>
    <property type="project" value="TreeGrafter"/>
</dbReference>
<protein>
    <submittedName>
        <fullName evidence="7">UDP-galactopyranose mutase</fullName>
        <ecNumber evidence="7">5.4.99.9</ecNumber>
    </submittedName>
</protein>
<evidence type="ECO:0000313" key="7">
    <source>
        <dbReference type="EMBL" id="TWT95306.1"/>
    </source>
</evidence>
<keyword evidence="5 7" id="KW-0413">Isomerase</keyword>
<comment type="caution">
    <text evidence="7">The sequence shown here is derived from an EMBL/GenBank/DDBJ whole genome shotgun (WGS) entry which is preliminary data.</text>
</comment>
<dbReference type="Pfam" id="PF13450">
    <property type="entry name" value="NAD_binding_8"/>
    <property type="match status" value="1"/>
</dbReference>
<reference evidence="7 8" key="1">
    <citation type="submission" date="2019-02" db="EMBL/GenBank/DDBJ databases">
        <title>Deep-cultivation of Planctomycetes and their phenomic and genomic characterization uncovers novel biology.</title>
        <authorList>
            <person name="Wiegand S."/>
            <person name="Jogler M."/>
            <person name="Boedeker C."/>
            <person name="Pinto D."/>
            <person name="Vollmers J."/>
            <person name="Rivas-Marin E."/>
            <person name="Kohn T."/>
            <person name="Peeters S.H."/>
            <person name="Heuer A."/>
            <person name="Rast P."/>
            <person name="Oberbeckmann S."/>
            <person name="Bunk B."/>
            <person name="Jeske O."/>
            <person name="Meyerdierks A."/>
            <person name="Storesund J.E."/>
            <person name="Kallscheuer N."/>
            <person name="Luecker S."/>
            <person name="Lage O.M."/>
            <person name="Pohl T."/>
            <person name="Merkel B.J."/>
            <person name="Hornburger P."/>
            <person name="Mueller R.-W."/>
            <person name="Bruemmer F."/>
            <person name="Labrenz M."/>
            <person name="Spormann A.M."/>
            <person name="Op Den Camp H."/>
            <person name="Overmann J."/>
            <person name="Amann R."/>
            <person name="Jetten M.S.M."/>
            <person name="Mascher T."/>
            <person name="Medema M.H."/>
            <person name="Devos D.P."/>
            <person name="Kaster A.-K."/>
            <person name="Ovreas L."/>
            <person name="Rohde M."/>
            <person name="Galperin M.Y."/>
            <person name="Jogler C."/>
        </authorList>
    </citation>
    <scope>NUCLEOTIDE SEQUENCE [LARGE SCALE GENOMIC DNA]</scope>
    <source>
        <strain evidence="7 8">Pla108</strain>
    </source>
</reference>
<organism evidence="7 8">
    <name type="scientific">Botrimarina colliarenosi</name>
    <dbReference type="NCBI Taxonomy" id="2528001"/>
    <lineage>
        <taxon>Bacteria</taxon>
        <taxon>Pseudomonadati</taxon>
        <taxon>Planctomycetota</taxon>
        <taxon>Planctomycetia</taxon>
        <taxon>Pirellulales</taxon>
        <taxon>Lacipirellulaceae</taxon>
        <taxon>Botrimarina</taxon>
    </lineage>
</organism>
<dbReference type="InterPro" id="IPR015899">
    <property type="entry name" value="UDP-GalPyranose_mutase_C"/>
</dbReference>
<dbReference type="Pfam" id="PF03275">
    <property type="entry name" value="GLF"/>
    <property type="match status" value="1"/>
</dbReference>
<dbReference type="PANTHER" id="PTHR21197:SF0">
    <property type="entry name" value="UDP-GALACTOPYRANOSE MUTASE"/>
    <property type="match status" value="1"/>
</dbReference>
<dbReference type="InterPro" id="IPR004379">
    <property type="entry name" value="UDP-GALP_mutase"/>
</dbReference>
<comment type="cofactor">
    <cofactor evidence="1">
        <name>FAD</name>
        <dbReference type="ChEBI" id="CHEBI:57692"/>
    </cofactor>
</comment>
<name>A0A5C6A792_9BACT</name>
<gene>
    <name evidence="7" type="primary">glf</name>
    <name evidence="7" type="ORF">Pla108_34510</name>
</gene>
<dbReference type="EC" id="5.4.99.9" evidence="7"/>
<keyword evidence="3" id="KW-0285">Flavoprotein</keyword>
<dbReference type="NCBIfam" id="TIGR00031">
    <property type="entry name" value="UDP-GALP_mutase"/>
    <property type="match status" value="1"/>
</dbReference>
<proteinExistence type="inferred from homology"/>
<dbReference type="AlphaFoldDB" id="A0A5C6A792"/>
<dbReference type="SUPFAM" id="SSF51971">
    <property type="entry name" value="Nucleotide-binding domain"/>
    <property type="match status" value="1"/>
</dbReference>
<dbReference type="Gene3D" id="3.40.50.720">
    <property type="entry name" value="NAD(P)-binding Rossmann-like Domain"/>
    <property type="match status" value="3"/>
</dbReference>
<evidence type="ECO:0000256" key="5">
    <source>
        <dbReference type="ARBA" id="ARBA00023235"/>
    </source>
</evidence>
<dbReference type="OrthoDB" id="9769600at2"/>
<accession>A0A5C6A792</accession>
<keyword evidence="8" id="KW-1185">Reference proteome</keyword>
<keyword evidence="4" id="KW-0274">FAD</keyword>
<dbReference type="PANTHER" id="PTHR21197">
    <property type="entry name" value="UDP-GALACTOPYRANOSE MUTASE"/>
    <property type="match status" value="1"/>
</dbReference>
<dbReference type="EMBL" id="SJPR01000005">
    <property type="protein sequence ID" value="TWT95306.1"/>
    <property type="molecule type" value="Genomic_DNA"/>
</dbReference>
<evidence type="ECO:0000256" key="4">
    <source>
        <dbReference type="ARBA" id="ARBA00022827"/>
    </source>
</evidence>
<evidence type="ECO:0000256" key="1">
    <source>
        <dbReference type="ARBA" id="ARBA00001974"/>
    </source>
</evidence>
<evidence type="ECO:0000259" key="6">
    <source>
        <dbReference type="Pfam" id="PF03275"/>
    </source>
</evidence>
<dbReference type="Proteomes" id="UP000317421">
    <property type="component" value="Unassembled WGS sequence"/>
</dbReference>
<sequence>MPADYVIVGAGLFGSVFARQAAEAGRSVLLVDRRPHIAGNCFSERVEGIDVHRYGPHIFHTDNQRVWDYVLRFTRMNAYRHRGVVRHGDRMFSFPINLLSLHQLWGVTTPAEAVKKLAEARVPIEKPANLEEWALSQVGHELYELFVHGYTTKQWGRDPRMLPASILRRIPIRLTWDDRYFNDRFQGIPEDGYTRLFENLLDHPSIEIETGVDFFAHRQELKAAGAKLVYSGKIDEFFGYRFGELEYRSLRFETEHVTGDHQGAAIVNAAEASVPYTRTVEHKHFAMQTCEASVITREFPQKYTRGGEAFYPVRDVKNSGLYDQYARLARETRPDVVFGGRLGSYCYYDMHQVIAEALTTADRELGLPQTIRRAA</sequence>
<dbReference type="RefSeq" id="WP_146446151.1">
    <property type="nucleotide sequence ID" value="NZ_SJPR01000005.1"/>
</dbReference>
<comment type="similarity">
    <text evidence="2">Belongs to the UDP-galactopyranose/dTDP-fucopyranose mutase family.</text>
</comment>
<dbReference type="GO" id="GO:0008767">
    <property type="term" value="F:UDP-galactopyranose mutase activity"/>
    <property type="evidence" value="ECO:0007669"/>
    <property type="project" value="UniProtKB-EC"/>
</dbReference>
<evidence type="ECO:0000256" key="3">
    <source>
        <dbReference type="ARBA" id="ARBA00022630"/>
    </source>
</evidence>
<dbReference type="SUPFAM" id="SSF54373">
    <property type="entry name" value="FAD-linked reductases, C-terminal domain"/>
    <property type="match status" value="1"/>
</dbReference>
<evidence type="ECO:0000313" key="8">
    <source>
        <dbReference type="Proteomes" id="UP000317421"/>
    </source>
</evidence>